<protein>
    <submittedName>
        <fullName evidence="2">Uncharacterized protein</fullName>
    </submittedName>
</protein>
<accession>A0AAD9PBB0</accession>
<dbReference type="PANTHER" id="PTHR31362">
    <property type="entry name" value="GLYCOSYLTRANSFERASE STELLO1-RELATED"/>
    <property type="match status" value="1"/>
</dbReference>
<dbReference type="EMBL" id="JAODUO010000048">
    <property type="protein sequence ID" value="KAK2191656.1"/>
    <property type="molecule type" value="Genomic_DNA"/>
</dbReference>
<feature type="non-terminal residue" evidence="2">
    <location>
        <position position="885"/>
    </location>
</feature>
<name>A0AAD9PBB0_RIDPI</name>
<sequence>LVWLFYAFRHSRCVVLNLVDIDKSRGHLHLSDKQPFRLLAAYLYAIQHGASVILPITVSDDGSLPPPRKNTAGPYTGLVFTSIDIMFDAAAHFGCNRTSRGTHSPPALEYSLCRHRIAAIQTTTACAGVKTSDSSTNGPVCDVHAPPVALAYGRFTPIHLDDAIFTRDAFWALPMALYTLQTTPVKIPSAHVKSPNGKTEATPPEHVPTPEPATHRWVIVVGRKASCNALALTFVDWMVLLVDGHTAQYRHSRCVVLNQVAIDKSRGQLRLSDKQPFRLLAAYLYAIQHGASVILPITVSDDGSMPQPRKHTAGPHTGLVFTSNDIMFDAAAHFGCNRTSRGTHSPPALEYSLCRHRIAAIQTTIACAGVKTSDSSTNGPVCDVHAPPVALAYGRFTPIHLDDALFTRDAFWALPMALVTGSNERLTWILLVQRLLWLSGNQVVVQGCRTGLSDKVSSRLLSTTARLNKWSCHATTMRQCILDLIATNSGLLHESDVLFYTHWFDALENVSYTFPRFSDSFNEACEQVILHAVDQSVPRTRRHFGAGLRTPVTNIVAVEKFYKDTCHHDNLTLPKDTHINFAQPWTQFNEVLLVVTFNKPHYEAIPYLETLYRPFFPNMLYCGPISIDASRYPSLNFSFISYGQSPKGHVPGAFNYKCMETAFRLDYAVDGYLSAADDLLLAVHTLSELTTTAVWYRAKNLVRICEISKLRECKLGMCDLYPNWRWWRGYQNATVEALKEIANRRHSSAIMHAGYQRLLLSNGAADRPNGGFADIYYIPSKLSREFLELVDVFLRHRVFLEIAVPTIIRCLVAPTDVVEIRGVAVYDVAVRKHPWKYVKTQSLVGKSYFHPLKWGILARGSVEYSKLYCTKVLPYLHDRFARSIV</sequence>
<feature type="region of interest" description="Disordered" evidence="1">
    <location>
        <begin position="190"/>
        <end position="210"/>
    </location>
</feature>
<evidence type="ECO:0000256" key="1">
    <source>
        <dbReference type="SAM" id="MobiDB-lite"/>
    </source>
</evidence>
<evidence type="ECO:0000313" key="3">
    <source>
        <dbReference type="Proteomes" id="UP001209878"/>
    </source>
</evidence>
<dbReference type="InterPro" id="IPR005049">
    <property type="entry name" value="STL-like"/>
</dbReference>
<dbReference type="PANTHER" id="PTHR31362:SF0">
    <property type="entry name" value="EXOSTOSIN DOMAIN-CONTAINING PROTEIN-RELATED"/>
    <property type="match status" value="1"/>
</dbReference>
<evidence type="ECO:0000313" key="2">
    <source>
        <dbReference type="EMBL" id="KAK2191656.1"/>
    </source>
</evidence>
<dbReference type="Proteomes" id="UP001209878">
    <property type="component" value="Unassembled WGS sequence"/>
</dbReference>
<dbReference type="AlphaFoldDB" id="A0AAD9PBB0"/>
<keyword evidence="3" id="KW-1185">Reference proteome</keyword>
<reference evidence="2" key="1">
    <citation type="journal article" date="2023" name="Mol. Biol. Evol.">
        <title>Third-Generation Sequencing Reveals the Adaptive Role of the Epigenome in Three Deep-Sea Polychaetes.</title>
        <authorList>
            <person name="Perez M."/>
            <person name="Aroh O."/>
            <person name="Sun Y."/>
            <person name="Lan Y."/>
            <person name="Juniper S.K."/>
            <person name="Young C.R."/>
            <person name="Angers B."/>
            <person name="Qian P.Y."/>
        </authorList>
    </citation>
    <scope>NUCLEOTIDE SEQUENCE</scope>
    <source>
        <strain evidence="2">R07B-5</strain>
    </source>
</reference>
<gene>
    <name evidence="2" type="ORF">NP493_48g03011</name>
</gene>
<organism evidence="2 3">
    <name type="scientific">Ridgeia piscesae</name>
    <name type="common">Tubeworm</name>
    <dbReference type="NCBI Taxonomy" id="27915"/>
    <lineage>
        <taxon>Eukaryota</taxon>
        <taxon>Metazoa</taxon>
        <taxon>Spiralia</taxon>
        <taxon>Lophotrochozoa</taxon>
        <taxon>Annelida</taxon>
        <taxon>Polychaeta</taxon>
        <taxon>Sedentaria</taxon>
        <taxon>Canalipalpata</taxon>
        <taxon>Sabellida</taxon>
        <taxon>Siboglinidae</taxon>
        <taxon>Ridgeia</taxon>
    </lineage>
</organism>
<comment type="caution">
    <text evidence="2">The sequence shown here is derived from an EMBL/GenBank/DDBJ whole genome shotgun (WGS) entry which is preliminary data.</text>
</comment>
<proteinExistence type="predicted"/>